<feature type="transmembrane region" description="Helical" evidence="14">
    <location>
        <begin position="152"/>
        <end position="174"/>
    </location>
</feature>
<evidence type="ECO:0000256" key="2">
    <source>
        <dbReference type="ARBA" id="ARBA00021062"/>
    </source>
</evidence>
<feature type="transmembrane region" description="Helical" evidence="14">
    <location>
        <begin position="112"/>
        <end position="132"/>
    </location>
</feature>
<evidence type="ECO:0000256" key="9">
    <source>
        <dbReference type="ARBA" id="ARBA00023170"/>
    </source>
</evidence>
<evidence type="ECO:0000256" key="13">
    <source>
        <dbReference type="RuleBase" id="RU000688"/>
    </source>
</evidence>
<evidence type="ECO:0000313" key="17">
    <source>
        <dbReference type="Proteomes" id="UP000261600"/>
    </source>
</evidence>
<dbReference type="OrthoDB" id="6076970at2759"/>
<dbReference type="PRINTS" id="PR00993">
    <property type="entry name" value="BRADYKINNB1R"/>
</dbReference>
<evidence type="ECO:0000256" key="10">
    <source>
        <dbReference type="ARBA" id="ARBA00023180"/>
    </source>
</evidence>
<dbReference type="AlphaFoldDB" id="A0A3Q3JS29"/>
<dbReference type="PANTHER" id="PTHR10489:SF957">
    <property type="entry name" value="B2 BRADYKININ RECEPTOR"/>
    <property type="match status" value="1"/>
</dbReference>
<comment type="similarity">
    <text evidence="13">Belongs to the G-protein coupled receptor 1 family.</text>
</comment>
<dbReference type="Proteomes" id="UP000261600">
    <property type="component" value="Unplaced"/>
</dbReference>
<organism evidence="16 17">
    <name type="scientific">Monopterus albus</name>
    <name type="common">Swamp eel</name>
    <dbReference type="NCBI Taxonomy" id="43700"/>
    <lineage>
        <taxon>Eukaryota</taxon>
        <taxon>Metazoa</taxon>
        <taxon>Chordata</taxon>
        <taxon>Craniata</taxon>
        <taxon>Vertebrata</taxon>
        <taxon>Euteleostomi</taxon>
        <taxon>Actinopterygii</taxon>
        <taxon>Neopterygii</taxon>
        <taxon>Teleostei</taxon>
        <taxon>Neoteleostei</taxon>
        <taxon>Acanthomorphata</taxon>
        <taxon>Anabantaria</taxon>
        <taxon>Synbranchiformes</taxon>
        <taxon>Synbranchidae</taxon>
        <taxon>Monopterus</taxon>
    </lineage>
</organism>
<dbReference type="GeneID" id="109968036"/>
<dbReference type="Gene3D" id="1.20.1070.10">
    <property type="entry name" value="Rhodopsin 7-helix transmembrane proteins"/>
    <property type="match status" value="1"/>
</dbReference>
<dbReference type="PANTHER" id="PTHR10489">
    <property type="entry name" value="CELL ADHESION MOLECULE"/>
    <property type="match status" value="1"/>
</dbReference>
<reference evidence="16" key="2">
    <citation type="submission" date="2025-09" db="UniProtKB">
        <authorList>
            <consortium name="Ensembl"/>
        </authorList>
    </citation>
    <scope>IDENTIFICATION</scope>
</reference>
<feature type="transmembrane region" description="Helical" evidence="14">
    <location>
        <begin position="244"/>
        <end position="265"/>
    </location>
</feature>
<comment type="function">
    <text evidence="12">This is a receptor for bradykinin. Could be a factor in chronic pain and inflammation.</text>
</comment>
<dbReference type="KEGG" id="malb:109968036"/>
<feature type="transmembrane region" description="Helical" evidence="14">
    <location>
        <begin position="41"/>
        <end position="61"/>
    </location>
</feature>
<keyword evidence="11 13" id="KW-0807">Transducer</keyword>
<dbReference type="InterPro" id="IPR017452">
    <property type="entry name" value="GPCR_Rhodpsn_7TM"/>
</dbReference>
<evidence type="ECO:0000256" key="4">
    <source>
        <dbReference type="ARBA" id="ARBA00022692"/>
    </source>
</evidence>
<dbReference type="InterPro" id="IPR050119">
    <property type="entry name" value="CCR1-9-like"/>
</dbReference>
<keyword evidence="6 13" id="KW-0297">G-protein coupled receptor</keyword>
<evidence type="ECO:0000256" key="1">
    <source>
        <dbReference type="ARBA" id="ARBA00004651"/>
    </source>
</evidence>
<dbReference type="RefSeq" id="XP_020469679.1">
    <property type="nucleotide sequence ID" value="XM_020614023.1"/>
</dbReference>
<dbReference type="GO" id="GO:0019957">
    <property type="term" value="F:C-C chemokine binding"/>
    <property type="evidence" value="ECO:0007669"/>
    <property type="project" value="TreeGrafter"/>
</dbReference>
<keyword evidence="10" id="KW-0325">Glycoprotein</keyword>
<dbReference type="GO" id="GO:0007204">
    <property type="term" value="P:positive regulation of cytosolic calcium ion concentration"/>
    <property type="evidence" value="ECO:0007669"/>
    <property type="project" value="TreeGrafter"/>
</dbReference>
<keyword evidence="8" id="KW-1015">Disulfide bond</keyword>
<dbReference type="GO" id="GO:0006954">
    <property type="term" value="P:inflammatory response"/>
    <property type="evidence" value="ECO:0007669"/>
    <property type="project" value="InterPro"/>
</dbReference>
<dbReference type="PRINTS" id="PR00425">
    <property type="entry name" value="BRADYKININR"/>
</dbReference>
<protein>
    <recommendedName>
        <fullName evidence="2">B1 bradykinin receptor</fullName>
    </recommendedName>
</protein>
<dbReference type="STRING" id="43700.ENSMALP00000023378"/>
<dbReference type="PROSITE" id="PS00237">
    <property type="entry name" value="G_PROTEIN_RECEP_F1_1"/>
    <property type="match status" value="1"/>
</dbReference>
<dbReference type="PROSITE" id="PS50262">
    <property type="entry name" value="G_PROTEIN_RECEP_F1_2"/>
    <property type="match status" value="1"/>
</dbReference>
<evidence type="ECO:0000313" key="16">
    <source>
        <dbReference type="Ensembl" id="ENSMALP00000023378.1"/>
    </source>
</evidence>
<dbReference type="Ensembl" id="ENSMALT00000023826.1">
    <property type="protein sequence ID" value="ENSMALP00000023378.1"/>
    <property type="gene ID" value="ENSMALG00000016285.1"/>
</dbReference>
<evidence type="ECO:0000256" key="5">
    <source>
        <dbReference type="ARBA" id="ARBA00022989"/>
    </source>
</evidence>
<feature type="transmembrane region" description="Helical" evidence="14">
    <location>
        <begin position="194"/>
        <end position="224"/>
    </location>
</feature>
<reference evidence="16" key="1">
    <citation type="submission" date="2025-08" db="UniProtKB">
        <authorList>
            <consortium name="Ensembl"/>
        </authorList>
    </citation>
    <scope>IDENTIFICATION</scope>
</reference>
<evidence type="ECO:0000256" key="3">
    <source>
        <dbReference type="ARBA" id="ARBA00022475"/>
    </source>
</evidence>
<dbReference type="GO" id="GO:0004947">
    <property type="term" value="F:bradykinin receptor activity"/>
    <property type="evidence" value="ECO:0007669"/>
    <property type="project" value="InterPro"/>
</dbReference>
<dbReference type="SUPFAM" id="SSF81321">
    <property type="entry name" value="Family A G protein-coupled receptor-like"/>
    <property type="match status" value="1"/>
</dbReference>
<name>A0A3Q3JS29_MONAL</name>
<evidence type="ECO:0000256" key="6">
    <source>
        <dbReference type="ARBA" id="ARBA00023040"/>
    </source>
</evidence>
<dbReference type="Pfam" id="PF00001">
    <property type="entry name" value="7tm_1"/>
    <property type="match status" value="1"/>
</dbReference>
<evidence type="ECO:0000256" key="14">
    <source>
        <dbReference type="SAM" id="Phobius"/>
    </source>
</evidence>
<evidence type="ECO:0000256" key="7">
    <source>
        <dbReference type="ARBA" id="ARBA00023136"/>
    </source>
</evidence>
<dbReference type="PRINTS" id="PR00237">
    <property type="entry name" value="GPCRRHODOPSN"/>
</dbReference>
<dbReference type="GO" id="GO:0016493">
    <property type="term" value="F:C-C chemokine receptor activity"/>
    <property type="evidence" value="ECO:0007669"/>
    <property type="project" value="TreeGrafter"/>
</dbReference>
<dbReference type="InterPro" id="IPR000496">
    <property type="entry name" value="Brdyknn_rcpt"/>
</dbReference>
<accession>A0A3Q3JS29</accession>
<proteinExistence type="inferred from homology"/>
<evidence type="ECO:0000256" key="8">
    <source>
        <dbReference type="ARBA" id="ARBA00023157"/>
    </source>
</evidence>
<keyword evidence="17" id="KW-1185">Reference proteome</keyword>
<evidence type="ECO:0000259" key="15">
    <source>
        <dbReference type="PROSITE" id="PS50262"/>
    </source>
</evidence>
<evidence type="ECO:0000256" key="12">
    <source>
        <dbReference type="ARBA" id="ARBA00025112"/>
    </source>
</evidence>
<keyword evidence="5 14" id="KW-1133">Transmembrane helix</keyword>
<dbReference type="GO" id="GO:0006955">
    <property type="term" value="P:immune response"/>
    <property type="evidence" value="ECO:0007669"/>
    <property type="project" value="TreeGrafter"/>
</dbReference>
<dbReference type="GO" id="GO:0009897">
    <property type="term" value="C:external side of plasma membrane"/>
    <property type="evidence" value="ECO:0007669"/>
    <property type="project" value="TreeGrafter"/>
</dbReference>
<dbReference type="GO" id="GO:0060326">
    <property type="term" value="P:cell chemotaxis"/>
    <property type="evidence" value="ECO:0007669"/>
    <property type="project" value="TreeGrafter"/>
</dbReference>
<keyword evidence="7 14" id="KW-0472">Membrane</keyword>
<dbReference type="InterPro" id="IPR000276">
    <property type="entry name" value="GPCR_Rhodpsn"/>
</dbReference>
<sequence>MTLLTTSVPANFSPIHADQNNTNGTSCSGKTEDWVYPVMQVYILLIAVLGIVFNVFVLMVFCLHKRACTVPEIYLSNLAAADLLLVSCLPFWAVYVGNKFDWPFGSFLCKLVPLSITMNAYCSIYFLVLVSLDRYMALVHPLTLERLRRPKYAKLSCVVVWAVGLLLNVPLFIFREIKYSSETSTTLCYLKYSVTHVLLFDTMMIIFSFIIPISIISYCTLKIIQALNNRVKQVINTENTEQKATTLVLAVLFAFLICWIPFHILKIIELLVRLKVLEGCSLKTALQYCQQIFMYVAFFNSVLNPILYVIVGKQFQEKVKKLFKKSTNKSLKRTISSNVNSVYSQG</sequence>
<keyword evidence="4 13" id="KW-0812">Transmembrane</keyword>
<evidence type="ECO:0000256" key="11">
    <source>
        <dbReference type="ARBA" id="ARBA00023224"/>
    </source>
</evidence>
<comment type="subcellular location">
    <subcellularLocation>
        <location evidence="1">Cell membrane</location>
        <topology evidence="1">Multi-pass membrane protein</topology>
    </subcellularLocation>
</comment>
<dbReference type="InterPro" id="IPR001186">
    <property type="entry name" value="Brdyknn_1_rcpt"/>
</dbReference>
<dbReference type="GO" id="GO:0019722">
    <property type="term" value="P:calcium-mediated signaling"/>
    <property type="evidence" value="ECO:0007669"/>
    <property type="project" value="TreeGrafter"/>
</dbReference>
<keyword evidence="3" id="KW-1003">Cell membrane</keyword>
<feature type="transmembrane region" description="Helical" evidence="14">
    <location>
        <begin position="292"/>
        <end position="311"/>
    </location>
</feature>
<dbReference type="GO" id="GO:0009612">
    <property type="term" value="P:response to mechanical stimulus"/>
    <property type="evidence" value="ECO:0007669"/>
    <property type="project" value="InterPro"/>
</dbReference>
<feature type="domain" description="G-protein coupled receptors family 1 profile" evidence="15">
    <location>
        <begin position="53"/>
        <end position="308"/>
    </location>
</feature>
<feature type="transmembrane region" description="Helical" evidence="14">
    <location>
        <begin position="73"/>
        <end position="92"/>
    </location>
</feature>
<keyword evidence="9 13" id="KW-0675">Receptor</keyword>